<dbReference type="Proteomes" id="UP001156888">
    <property type="component" value="Genome"/>
</dbReference>
<dbReference type="GO" id="GO:0044177">
    <property type="term" value="C:host cell Golgi apparatus"/>
    <property type="evidence" value="ECO:0007669"/>
    <property type="project" value="UniProtKB-SubCell"/>
</dbReference>
<dbReference type="GO" id="GO:0019013">
    <property type="term" value="C:viral nucleocapsid"/>
    <property type="evidence" value="ECO:0007669"/>
    <property type="project" value="UniProtKB-KW"/>
</dbReference>
<keyword evidence="15" id="KW-0687">Ribonucleoprotein</keyword>
<keyword evidence="12" id="KW-0694">RNA-binding</keyword>
<comment type="subcellular location">
    <subcellularLocation>
        <location evidence="1">Host Golgi apparatus</location>
    </subcellularLocation>
    <subcellularLocation>
        <location evidence="3">Host cytoplasm</location>
    </subcellularLocation>
    <subcellularLocation>
        <location evidence="5">Host endoplasmic reticulum-Golgi intermediate compartment</location>
    </subcellularLocation>
    <subcellularLocation>
        <location evidence="2">Host nucleus</location>
    </subcellularLocation>
    <subcellularLocation>
        <location evidence="4">Virion</location>
    </subcellularLocation>
</comment>
<accession>A0A9N6YJD9</accession>
<evidence type="ECO:0000256" key="12">
    <source>
        <dbReference type="ARBA" id="ARBA00022884"/>
    </source>
</evidence>
<comment type="subunit">
    <text evidence="17">Homodimer. Homohexamer; ring-shaped, necessary to form the nucleocapsid. Homopentamers; opened pentamers in solution. Binds to viral genomic RNA. Interacts with glycoprotein Gn; this interaction allows packaging of nucleocapsids into virions.</text>
</comment>
<keyword evidence="11" id="KW-0946">Virion</keyword>
<dbReference type="PIRSF" id="PIRSF003953">
    <property type="entry name" value="N_PhelboV"/>
    <property type="match status" value="1"/>
</dbReference>
<reference evidence="18" key="2">
    <citation type="submission" date="2022-09" db="EMBL/GenBank/DDBJ databases">
        <authorList>
            <person name="Wu H."/>
            <person name="Pang R."/>
            <person name="Cheng T."/>
            <person name="Xue L."/>
            <person name="Zeng H."/>
            <person name="Lei T."/>
            <person name="Chen M."/>
            <person name="Wu S."/>
            <person name="Ding Y."/>
            <person name="Zhang J."/>
            <person name="Shi M."/>
            <person name="Wu Q."/>
        </authorList>
    </citation>
    <scope>NUCLEOTIDE SEQUENCE</scope>
</reference>
<dbReference type="RefSeq" id="YP_010840729.1">
    <property type="nucleotide sequence ID" value="NC_078971.1"/>
</dbReference>
<evidence type="ECO:0000313" key="19">
    <source>
        <dbReference type="Proteomes" id="UP001156888"/>
    </source>
</evidence>
<organism evidence="18">
    <name type="scientific">Aphalara polygoni bunya-like virus</name>
    <dbReference type="NCBI Taxonomy" id="2984167"/>
    <lineage>
        <taxon>Viruses</taxon>
        <taxon>Riboviria</taxon>
        <taxon>Orthornavirae</taxon>
        <taxon>Negarnaviricota</taxon>
        <taxon>Polyploviricotina</taxon>
        <taxon>Bunyaviricetes</taxon>
        <taxon>Hareavirales</taxon>
        <taxon>Phenuiviridae</taxon>
        <taxon>Goukovirus</taxon>
        <taxon>Goukovirus aphalarae</taxon>
    </lineage>
</organism>
<proteinExistence type="inferred from homology"/>
<reference evidence="18" key="1">
    <citation type="journal article" date="2020" name="mSystems">
        <title>Abundant and Diverse RNA Viruses in Insects Revealed by RNA-Seq Analysis: Ecological and Evolutionary Implications.</title>
        <authorList>
            <person name="Wu H."/>
            <person name="Pang R."/>
            <person name="Cheng T."/>
            <person name="Xue L."/>
            <person name="Zeng H."/>
            <person name="Lei T."/>
            <person name="Chen M."/>
            <person name="Wu S."/>
            <person name="Ding Y."/>
            <person name="Zhang J."/>
            <person name="Shi M."/>
            <person name="Wu Q."/>
        </authorList>
    </citation>
    <scope>NUCLEOTIDE SEQUENCE [LARGE SCALE GENOMIC DNA]</scope>
</reference>
<evidence type="ECO:0000256" key="5">
    <source>
        <dbReference type="ARBA" id="ARBA00004452"/>
    </source>
</evidence>
<evidence type="ECO:0000256" key="13">
    <source>
        <dbReference type="ARBA" id="ARBA00023086"/>
    </source>
</evidence>
<evidence type="ECO:0000256" key="4">
    <source>
        <dbReference type="ARBA" id="ARBA00004328"/>
    </source>
</evidence>
<keyword evidence="14" id="KW-1035">Host cytoplasm</keyword>
<sequence>MSITAEDIKNAEVYLTSIQTEGISEAGLHMEIGELEYQGFDPRAFMARLQHIARTKAISDETHKKNLHTLAVLGTMRGGKINKIAQKSKGPTKVWLDKIVPVYGVKDGKPKYADDVTLLRIAACHAAPIALGIASGLPIRTTVQASNVAEGFPNFMCTSTFGSLIPEIEDTDFEILGRAYLYHQYLFDKIINPKKTSTKDVLQSYFRIQLQSNLYSQETKELICVKLDLIEVIDREYRLTN</sequence>
<dbReference type="GeneID" id="80554308"/>
<comment type="similarity">
    <text evidence="6">Belongs to the phlebovirus nucleocapsid protein family.</text>
</comment>
<dbReference type="GO" id="GO:1990904">
    <property type="term" value="C:ribonucleoprotein complex"/>
    <property type="evidence" value="ECO:0007669"/>
    <property type="project" value="UniProtKB-KW"/>
</dbReference>
<evidence type="ECO:0000256" key="15">
    <source>
        <dbReference type="ARBA" id="ARBA00023274"/>
    </source>
</evidence>
<evidence type="ECO:0000256" key="16">
    <source>
        <dbReference type="ARBA" id="ARBA00033344"/>
    </source>
</evidence>
<keyword evidence="8" id="KW-0167">Capsid protein</keyword>
<evidence type="ECO:0000256" key="14">
    <source>
        <dbReference type="ARBA" id="ARBA00023200"/>
    </source>
</evidence>
<keyword evidence="9" id="KW-1048">Host nucleus</keyword>
<dbReference type="GO" id="GO:0042025">
    <property type="term" value="C:host cell nucleus"/>
    <property type="evidence" value="ECO:0007669"/>
    <property type="project" value="UniProtKB-SubCell"/>
</dbReference>
<evidence type="ECO:0000313" key="18">
    <source>
        <dbReference type="EMBL" id="DAZ90968.1"/>
    </source>
</evidence>
<evidence type="ECO:0000256" key="2">
    <source>
        <dbReference type="ARBA" id="ARBA00004147"/>
    </source>
</evidence>
<keyword evidence="19" id="KW-1185">Reference proteome</keyword>
<feature type="non-terminal residue" evidence="18">
    <location>
        <position position="241"/>
    </location>
</feature>
<evidence type="ECO:0000256" key="10">
    <source>
        <dbReference type="ARBA" id="ARBA00022812"/>
    </source>
</evidence>
<evidence type="ECO:0000256" key="3">
    <source>
        <dbReference type="ARBA" id="ARBA00004192"/>
    </source>
</evidence>
<dbReference type="InterPro" id="IPR009522">
    <property type="entry name" value="Capsid_Phlebovir/Tenuivir"/>
</dbReference>
<evidence type="ECO:0000256" key="7">
    <source>
        <dbReference type="ARBA" id="ARBA00014389"/>
    </source>
</evidence>
<dbReference type="GO" id="GO:0003723">
    <property type="term" value="F:RNA binding"/>
    <property type="evidence" value="ECO:0007669"/>
    <property type="project" value="UniProtKB-KW"/>
</dbReference>
<keyword evidence="10" id="KW-1040">Host Golgi apparatus</keyword>
<evidence type="ECO:0000256" key="9">
    <source>
        <dbReference type="ARBA" id="ARBA00022562"/>
    </source>
</evidence>
<dbReference type="Pfam" id="PF05733">
    <property type="entry name" value="Tenui_N"/>
    <property type="match status" value="1"/>
</dbReference>
<dbReference type="KEGG" id="vg:80554308"/>
<dbReference type="EMBL" id="BK062756">
    <property type="protein sequence ID" value="DAZ90968.1"/>
    <property type="molecule type" value="Viral_cRNA"/>
</dbReference>
<evidence type="ECO:0000256" key="11">
    <source>
        <dbReference type="ARBA" id="ARBA00022844"/>
    </source>
</evidence>
<evidence type="ECO:0000256" key="1">
    <source>
        <dbReference type="ARBA" id="ARBA00004136"/>
    </source>
</evidence>
<protein>
    <recommendedName>
        <fullName evidence="7">Nucleoprotein</fullName>
    </recommendedName>
    <alternativeName>
        <fullName evidence="16">Nucleocapsid protein</fullName>
    </alternativeName>
</protein>
<evidence type="ECO:0000256" key="17">
    <source>
        <dbReference type="ARBA" id="ARBA00046628"/>
    </source>
</evidence>
<evidence type="ECO:0000256" key="6">
    <source>
        <dbReference type="ARBA" id="ARBA00005299"/>
    </source>
</evidence>
<dbReference type="InterPro" id="IPR015971">
    <property type="entry name" value="Nucleocapsid_Phlebovirus"/>
</dbReference>
<keyword evidence="13 18" id="KW-0543">Viral nucleoprotein</keyword>
<evidence type="ECO:0000256" key="8">
    <source>
        <dbReference type="ARBA" id="ARBA00022561"/>
    </source>
</evidence>
<dbReference type="GO" id="GO:0044172">
    <property type="term" value="C:host cell endoplasmic reticulum-Golgi intermediate compartment"/>
    <property type="evidence" value="ECO:0007669"/>
    <property type="project" value="UniProtKB-SubCell"/>
</dbReference>
<name>A0A9N6YJD9_9VIRU</name>